<dbReference type="SUPFAM" id="SSF159894">
    <property type="entry name" value="YgaC/TfoX-N like"/>
    <property type="match status" value="1"/>
</dbReference>
<evidence type="ECO:0008006" key="3">
    <source>
        <dbReference type="Google" id="ProtNLM"/>
    </source>
</evidence>
<sequence length="106" mass="12390">MENKEPISVYNDIEEEMIKAHHVERGQLFGKKCLKYEGRAFAAFFQDDMVFKLKGHVHKQALKLEESKLWDPSGKNIPMKDWIQVGNKHMSDWRQLANYAIQALGE</sequence>
<dbReference type="Gene3D" id="3.30.1460.30">
    <property type="entry name" value="YgaC/TfoX-N like chaperone"/>
    <property type="match status" value="1"/>
</dbReference>
<dbReference type="EMBL" id="JAGGKP010000001">
    <property type="protein sequence ID" value="MBP1936552.1"/>
    <property type="molecule type" value="Genomic_DNA"/>
</dbReference>
<organism evidence="1 2">
    <name type="scientific">Paenibacillus sediminis</name>
    <dbReference type="NCBI Taxonomy" id="664909"/>
    <lineage>
        <taxon>Bacteria</taxon>
        <taxon>Bacillati</taxon>
        <taxon>Bacillota</taxon>
        <taxon>Bacilli</taxon>
        <taxon>Bacillales</taxon>
        <taxon>Paenibacillaceae</taxon>
        <taxon>Paenibacillus</taxon>
    </lineage>
</organism>
<proteinExistence type="predicted"/>
<name>A0ABS4H2E9_9BACL</name>
<dbReference type="Proteomes" id="UP001519273">
    <property type="component" value="Unassembled WGS sequence"/>
</dbReference>
<gene>
    <name evidence="1" type="ORF">J2Z20_001413</name>
</gene>
<comment type="caution">
    <text evidence="1">The sequence shown here is derived from an EMBL/GenBank/DDBJ whole genome shotgun (WGS) entry which is preliminary data.</text>
</comment>
<evidence type="ECO:0000313" key="2">
    <source>
        <dbReference type="Proteomes" id="UP001519273"/>
    </source>
</evidence>
<protein>
    <recommendedName>
        <fullName evidence="3">TfoX N-terminal domain-containing protein</fullName>
    </recommendedName>
</protein>
<dbReference type="RefSeq" id="WP_209847024.1">
    <property type="nucleotide sequence ID" value="NZ_CBCRVE010000002.1"/>
</dbReference>
<accession>A0ABS4H2E9</accession>
<evidence type="ECO:0000313" key="1">
    <source>
        <dbReference type="EMBL" id="MBP1936552.1"/>
    </source>
</evidence>
<keyword evidence="2" id="KW-1185">Reference proteome</keyword>
<reference evidence="1 2" key="1">
    <citation type="submission" date="2021-03" db="EMBL/GenBank/DDBJ databases">
        <title>Genomic Encyclopedia of Type Strains, Phase IV (KMG-IV): sequencing the most valuable type-strain genomes for metagenomic binning, comparative biology and taxonomic classification.</title>
        <authorList>
            <person name="Goeker M."/>
        </authorList>
    </citation>
    <scope>NUCLEOTIDE SEQUENCE [LARGE SCALE GENOMIC DNA]</scope>
    <source>
        <strain evidence="1 2">DSM 23491</strain>
    </source>
</reference>